<keyword evidence="9" id="KW-1185">Reference proteome</keyword>
<feature type="transmembrane region" description="Helical" evidence="6">
    <location>
        <begin position="12"/>
        <end position="32"/>
    </location>
</feature>
<name>A0A0C3QA46_9AGAM</name>
<evidence type="ECO:0000256" key="1">
    <source>
        <dbReference type="ARBA" id="ARBA00004141"/>
    </source>
</evidence>
<evidence type="ECO:0000313" key="8">
    <source>
        <dbReference type="EMBL" id="KIO27050.1"/>
    </source>
</evidence>
<dbReference type="InterPro" id="IPR050186">
    <property type="entry name" value="TPT_transporter"/>
</dbReference>
<feature type="region of interest" description="Disordered" evidence="5">
    <location>
        <begin position="349"/>
        <end position="385"/>
    </location>
</feature>
<feature type="transmembrane region" description="Helical" evidence="6">
    <location>
        <begin position="164"/>
        <end position="183"/>
    </location>
</feature>
<feature type="transmembrane region" description="Helical" evidence="6">
    <location>
        <begin position="38"/>
        <end position="58"/>
    </location>
</feature>
<evidence type="ECO:0000256" key="4">
    <source>
        <dbReference type="ARBA" id="ARBA00023136"/>
    </source>
</evidence>
<feature type="transmembrane region" description="Helical" evidence="6">
    <location>
        <begin position="130"/>
        <end position="152"/>
    </location>
</feature>
<dbReference type="AlphaFoldDB" id="A0A0C3QA46"/>
<dbReference type="EMBL" id="KN823015">
    <property type="protein sequence ID" value="KIO27050.1"/>
    <property type="molecule type" value="Genomic_DNA"/>
</dbReference>
<feature type="domain" description="Sugar phosphate transporter" evidence="7">
    <location>
        <begin position="9"/>
        <end position="327"/>
    </location>
</feature>
<dbReference type="OrthoDB" id="5547497at2759"/>
<dbReference type="PANTHER" id="PTHR11132">
    <property type="entry name" value="SOLUTE CARRIER FAMILY 35"/>
    <property type="match status" value="1"/>
</dbReference>
<reference evidence="9" key="2">
    <citation type="submission" date="2015-01" db="EMBL/GenBank/DDBJ databases">
        <title>Evolutionary Origins and Diversification of the Mycorrhizal Mutualists.</title>
        <authorList>
            <consortium name="DOE Joint Genome Institute"/>
            <consortium name="Mycorrhizal Genomics Consortium"/>
            <person name="Kohler A."/>
            <person name="Kuo A."/>
            <person name="Nagy L.G."/>
            <person name="Floudas D."/>
            <person name="Copeland A."/>
            <person name="Barry K.W."/>
            <person name="Cichocki N."/>
            <person name="Veneault-Fourrey C."/>
            <person name="LaButti K."/>
            <person name="Lindquist E.A."/>
            <person name="Lipzen A."/>
            <person name="Lundell T."/>
            <person name="Morin E."/>
            <person name="Murat C."/>
            <person name="Riley R."/>
            <person name="Ohm R."/>
            <person name="Sun H."/>
            <person name="Tunlid A."/>
            <person name="Henrissat B."/>
            <person name="Grigoriev I.V."/>
            <person name="Hibbett D.S."/>
            <person name="Martin F."/>
        </authorList>
    </citation>
    <scope>NUCLEOTIDE SEQUENCE [LARGE SCALE GENOMIC DNA]</scope>
    <source>
        <strain evidence="9">MUT 4182</strain>
    </source>
</reference>
<gene>
    <name evidence="8" type="ORF">M407DRAFT_233786</name>
</gene>
<evidence type="ECO:0000256" key="3">
    <source>
        <dbReference type="ARBA" id="ARBA00022989"/>
    </source>
</evidence>
<accession>A0A0C3QA46</accession>
<feature type="transmembrane region" description="Helical" evidence="6">
    <location>
        <begin position="79"/>
        <end position="100"/>
    </location>
</feature>
<keyword evidence="4 6" id="KW-0472">Membrane</keyword>
<dbReference type="GO" id="GO:0016020">
    <property type="term" value="C:membrane"/>
    <property type="evidence" value="ECO:0007669"/>
    <property type="project" value="UniProtKB-SubCell"/>
</dbReference>
<dbReference type="InterPro" id="IPR004853">
    <property type="entry name" value="Sugar_P_trans_dom"/>
</dbReference>
<dbReference type="Pfam" id="PF03151">
    <property type="entry name" value="TPT"/>
    <property type="match status" value="1"/>
</dbReference>
<comment type="subcellular location">
    <subcellularLocation>
        <location evidence="1">Membrane</location>
        <topology evidence="1">Multi-pass membrane protein</topology>
    </subcellularLocation>
</comment>
<feature type="transmembrane region" description="Helical" evidence="6">
    <location>
        <begin position="257"/>
        <end position="279"/>
    </location>
</feature>
<organism evidence="8 9">
    <name type="scientific">Tulasnella calospora MUT 4182</name>
    <dbReference type="NCBI Taxonomy" id="1051891"/>
    <lineage>
        <taxon>Eukaryota</taxon>
        <taxon>Fungi</taxon>
        <taxon>Dikarya</taxon>
        <taxon>Basidiomycota</taxon>
        <taxon>Agaricomycotina</taxon>
        <taxon>Agaricomycetes</taxon>
        <taxon>Cantharellales</taxon>
        <taxon>Tulasnellaceae</taxon>
        <taxon>Tulasnella</taxon>
    </lineage>
</organism>
<dbReference type="HOGENOM" id="CLU_044894_0_1_1"/>
<dbReference type="InterPro" id="IPR037185">
    <property type="entry name" value="EmrE-like"/>
</dbReference>
<evidence type="ECO:0000313" key="9">
    <source>
        <dbReference type="Proteomes" id="UP000054248"/>
    </source>
</evidence>
<keyword evidence="2 6" id="KW-0812">Transmembrane</keyword>
<dbReference type="STRING" id="1051891.A0A0C3QA46"/>
<proteinExistence type="predicted"/>
<evidence type="ECO:0000256" key="5">
    <source>
        <dbReference type="SAM" id="MobiDB-lite"/>
    </source>
</evidence>
<sequence>MSDNPSKLKIALVVAFYMVAALIMVFVNKAVLNSSPNLPLLMLLIQFIIAVICLHLSAIFSSKIEIPRQLMSLEKFKQLAPILIVNVVGLTFNTLCLRGVDASFFQIARGLVLPLTIAVQAIDAKTAPPIPVLAAAATVTVGFFLGIAPAPASEAAATSSGSGAVALVWGALSSLMTAVHAVLIKRSLPYVDNSAIQLAYWTNATAALMLLPFVFFNGEVASVWVGLGYGQFIDPIAAGVSHPGAVITPPKWDWQTFVFGCLVTGVVGFLLCVAGLLSIKITSPVTHMFSSACRSVLQTLLGVWIFHDILNVNRVSSITVILGGSMYYTWVKAKDTAASQAHRQYPKDDVEQGLLMQPRVSNDDADSSVTMFEAPDDDEPKHENR</sequence>
<evidence type="ECO:0000259" key="7">
    <source>
        <dbReference type="Pfam" id="PF03151"/>
    </source>
</evidence>
<reference evidence="8 9" key="1">
    <citation type="submission" date="2014-04" db="EMBL/GenBank/DDBJ databases">
        <authorList>
            <consortium name="DOE Joint Genome Institute"/>
            <person name="Kuo A."/>
            <person name="Girlanda M."/>
            <person name="Perotto S."/>
            <person name="Kohler A."/>
            <person name="Nagy L.G."/>
            <person name="Floudas D."/>
            <person name="Copeland A."/>
            <person name="Barry K.W."/>
            <person name="Cichocki N."/>
            <person name="Veneault-Fourrey C."/>
            <person name="LaButti K."/>
            <person name="Lindquist E.A."/>
            <person name="Lipzen A."/>
            <person name="Lundell T."/>
            <person name="Morin E."/>
            <person name="Murat C."/>
            <person name="Sun H."/>
            <person name="Tunlid A."/>
            <person name="Henrissat B."/>
            <person name="Grigoriev I.V."/>
            <person name="Hibbett D.S."/>
            <person name="Martin F."/>
            <person name="Nordberg H.P."/>
            <person name="Cantor M.N."/>
            <person name="Hua S.X."/>
        </authorList>
    </citation>
    <scope>NUCLEOTIDE SEQUENCE [LARGE SCALE GENOMIC DNA]</scope>
    <source>
        <strain evidence="8 9">MUT 4182</strain>
    </source>
</reference>
<keyword evidence="3 6" id="KW-1133">Transmembrane helix</keyword>
<dbReference type="Proteomes" id="UP000054248">
    <property type="component" value="Unassembled WGS sequence"/>
</dbReference>
<evidence type="ECO:0000256" key="6">
    <source>
        <dbReference type="SAM" id="Phobius"/>
    </source>
</evidence>
<feature type="transmembrane region" description="Helical" evidence="6">
    <location>
        <begin position="195"/>
        <end position="216"/>
    </location>
</feature>
<protein>
    <recommendedName>
        <fullName evidence="7">Sugar phosphate transporter domain-containing protein</fullName>
    </recommendedName>
</protein>
<dbReference type="SUPFAM" id="SSF103481">
    <property type="entry name" value="Multidrug resistance efflux transporter EmrE"/>
    <property type="match status" value="1"/>
</dbReference>
<evidence type="ECO:0000256" key="2">
    <source>
        <dbReference type="ARBA" id="ARBA00022692"/>
    </source>
</evidence>